<comment type="caution">
    <text evidence="2">The sequence shown here is derived from an EMBL/GenBank/DDBJ whole genome shotgun (WGS) entry which is preliminary data.</text>
</comment>
<dbReference type="Gene3D" id="3.30.420.40">
    <property type="match status" value="2"/>
</dbReference>
<evidence type="ECO:0008006" key="4">
    <source>
        <dbReference type="Google" id="ProtNLM"/>
    </source>
</evidence>
<dbReference type="OrthoDB" id="8772678at2"/>
<dbReference type="AlphaFoldDB" id="A0A2V1HML8"/>
<dbReference type="Pfam" id="PF00480">
    <property type="entry name" value="ROK"/>
    <property type="match status" value="1"/>
</dbReference>
<dbReference type="PANTHER" id="PTHR18964">
    <property type="entry name" value="ROK (REPRESSOR, ORF, KINASE) FAMILY"/>
    <property type="match status" value="1"/>
</dbReference>
<dbReference type="Proteomes" id="UP000244893">
    <property type="component" value="Unassembled WGS sequence"/>
</dbReference>
<dbReference type="PANTHER" id="PTHR18964:SF169">
    <property type="entry name" value="N-ACETYLMANNOSAMINE KINASE"/>
    <property type="match status" value="1"/>
</dbReference>
<sequence>MLALAVDLGGTKVEGALVDAGGALVPGSRARRATGPDITRDGLAEAITQVVSEALANAGEIVGVGIGSAGPIDVPGGTVRPLNLPRAQDLPIVEIVSRAASAALGRTVPITLALDGLCITLAEHWLGAARHVGSALGMVVSTGVGGGIVSRGVPVRGGTGNAGHIGQLEVAGFAPDDVHGLEATVERIASGPNIVRWAREQGWAGSTGEDLAASYAAGDPVARSAVRRSAFAVGAAIASATALLDIDIVVIGGGFARVSPDYLELVREGRDRFAAYPFMARADIVPAALGADSPLIGAAALVLRADA</sequence>
<accession>A0A2V1HML8</accession>
<dbReference type="SUPFAM" id="SSF53067">
    <property type="entry name" value="Actin-like ATPase domain"/>
    <property type="match status" value="1"/>
</dbReference>
<protein>
    <recommendedName>
        <fullName evidence="4">ROK family protein</fullName>
    </recommendedName>
</protein>
<proteinExistence type="inferred from homology"/>
<reference evidence="2 3" key="1">
    <citation type="submission" date="2018-05" db="EMBL/GenBank/DDBJ databases">
        <title>Amnibacterium sp. M8JJ-5, whole genome shotgun sequence.</title>
        <authorList>
            <person name="Tuo L."/>
        </authorList>
    </citation>
    <scope>NUCLEOTIDE SEQUENCE [LARGE SCALE GENOMIC DNA]</scope>
    <source>
        <strain evidence="2 3">M8JJ-5</strain>
    </source>
</reference>
<name>A0A2V1HML8_9MICO</name>
<dbReference type="EMBL" id="QEOP01000003">
    <property type="protein sequence ID" value="PVZ93661.1"/>
    <property type="molecule type" value="Genomic_DNA"/>
</dbReference>
<gene>
    <name evidence="2" type="ORF">DDQ50_15105</name>
</gene>
<evidence type="ECO:0000256" key="1">
    <source>
        <dbReference type="ARBA" id="ARBA00006479"/>
    </source>
</evidence>
<organism evidence="2 3">
    <name type="scientific">Amnibacterium flavum</name>
    <dbReference type="NCBI Taxonomy" id="2173173"/>
    <lineage>
        <taxon>Bacteria</taxon>
        <taxon>Bacillati</taxon>
        <taxon>Actinomycetota</taxon>
        <taxon>Actinomycetes</taxon>
        <taxon>Micrococcales</taxon>
        <taxon>Microbacteriaceae</taxon>
        <taxon>Amnibacterium</taxon>
    </lineage>
</organism>
<evidence type="ECO:0000313" key="3">
    <source>
        <dbReference type="Proteomes" id="UP000244893"/>
    </source>
</evidence>
<keyword evidence="3" id="KW-1185">Reference proteome</keyword>
<dbReference type="InterPro" id="IPR000600">
    <property type="entry name" value="ROK"/>
</dbReference>
<evidence type="ECO:0000313" key="2">
    <source>
        <dbReference type="EMBL" id="PVZ93661.1"/>
    </source>
</evidence>
<comment type="similarity">
    <text evidence="1">Belongs to the ROK (NagC/XylR) family.</text>
</comment>
<dbReference type="InterPro" id="IPR043129">
    <property type="entry name" value="ATPase_NBD"/>
</dbReference>